<accession>A0A6J8CBX7</accession>
<dbReference type="GO" id="GO:0016887">
    <property type="term" value="F:ATP hydrolysis activity"/>
    <property type="evidence" value="ECO:0007669"/>
    <property type="project" value="InterPro"/>
</dbReference>
<feature type="domain" description="RING-type" evidence="6">
    <location>
        <begin position="585"/>
        <end position="632"/>
    </location>
</feature>
<dbReference type="InterPro" id="IPR018957">
    <property type="entry name" value="Znf_C3HC4_RING-type"/>
</dbReference>
<evidence type="ECO:0000256" key="2">
    <source>
        <dbReference type="ARBA" id="ARBA00022771"/>
    </source>
</evidence>
<dbReference type="GO" id="GO:0008270">
    <property type="term" value="F:zinc ion binding"/>
    <property type="evidence" value="ECO:0007669"/>
    <property type="project" value="UniProtKB-KW"/>
</dbReference>
<dbReference type="Pfam" id="PF00097">
    <property type="entry name" value="zf-C3HC4"/>
    <property type="match status" value="1"/>
</dbReference>
<keyword evidence="7" id="KW-0012">Acyltransferase</keyword>
<evidence type="ECO:0000256" key="1">
    <source>
        <dbReference type="ARBA" id="ARBA00022723"/>
    </source>
</evidence>
<dbReference type="Proteomes" id="UP000507470">
    <property type="component" value="Unassembled WGS sequence"/>
</dbReference>
<name>A0A6J8CBX7_MYTCO</name>
<dbReference type="AlphaFoldDB" id="A0A6J8CBX7"/>
<evidence type="ECO:0000256" key="3">
    <source>
        <dbReference type="ARBA" id="ARBA00022833"/>
    </source>
</evidence>
<evidence type="ECO:0000256" key="4">
    <source>
        <dbReference type="PROSITE-ProRule" id="PRU00175"/>
    </source>
</evidence>
<dbReference type="InterPro" id="IPR031248">
    <property type="entry name" value="RNF213"/>
</dbReference>
<organism evidence="7 8">
    <name type="scientific">Mytilus coruscus</name>
    <name type="common">Sea mussel</name>
    <dbReference type="NCBI Taxonomy" id="42192"/>
    <lineage>
        <taxon>Eukaryota</taxon>
        <taxon>Metazoa</taxon>
        <taxon>Spiralia</taxon>
        <taxon>Lophotrochozoa</taxon>
        <taxon>Mollusca</taxon>
        <taxon>Bivalvia</taxon>
        <taxon>Autobranchia</taxon>
        <taxon>Pteriomorphia</taxon>
        <taxon>Mytilida</taxon>
        <taxon>Mytiloidea</taxon>
        <taxon>Mytilidae</taxon>
        <taxon>Mytilinae</taxon>
        <taxon>Mytilus</taxon>
    </lineage>
</organism>
<sequence>MLSEEYSEIRSEDEIELTENNSPMFDNQTGKSPELNEIECKNKSEQTDACRKCGRFSCNDLFKCIHDKWRSVDIGELRSIYEMPDCFDLYQKPISDVSQLPQRDTSMSDVQFDVVSFIRSCLQQALASVRKTDEESDKNTKQVKSILSSKETNVAGEGKIYIAKKEELGQNRKTFMSGLVVHLIAILKEYLYQHQWLNTAEVGTFRRPVMQYIEDKVGHWLAGILAVMDKNENFDILSEDMTKGWKGILWREIINDPQITQIRCSNLESGQKTNATGGYNVEEMSKEETHFKSKMPFSWIIYRELNSIWKMYQNIPIPDTQVNERNTVLRTAKTLRTMPLGKLIAQINKEDVVEAIQDYVSDFVLMIYPVKSPSEHQFVCDNVLKGCKAMVYTDISEDILASLIRCHATFDLHEKQFRNFESIVQIWPDCSIRCLEIPQETQTLVTDEEITLDLMALHLLLKNLEPLSKENLNKPRGREQWIRFFCDYRPVVERIFGFFGENEQGHHLSTRFTQVFQTTRCLWTRATVLKLFIEHVCRDDSEVLRCMPLWNMLETNADLKTLESFQKMKRFLKVVSSKNFSQQKCVNCEKPYTGTQDTLASLPLILPCNHTICRKCVDEINTSPNVKCPTCDKLFFQKTFNKLKPTRGLKAIRENGKVDIACSGINLAYQDIRRRCNSFSMEVVTQLCFAEGTQPSNDIVKELLCYITAQSQKGQEVTEQLTIFDNCIDSISNARAILLQHLMQTSLPEVQQCLEYYFRRPLGIVDRTTTCTSEQSHSLIYLFLQSMEDFCHQRYPDENGEMIQAATEMLNNSCRNLRLDSYMLFDNIANLSRTRFSLTVAANFMYKVFIEMTVTLDSSLQRLFTAVEHMCEECGSKWPRRFFIKYLCRCYGIESYHTIRLNCDMAVERWITLPELQDNKKEECHDRFIVCGEDYVQMRETVIRAALNEDAETITNLLEVWDFLRFAVIYYFFN</sequence>
<reference evidence="7 8" key="1">
    <citation type="submission" date="2020-06" db="EMBL/GenBank/DDBJ databases">
        <authorList>
            <person name="Li R."/>
            <person name="Bekaert M."/>
        </authorList>
    </citation>
    <scope>NUCLEOTIDE SEQUENCE [LARGE SCALE GENOMIC DNA]</scope>
    <source>
        <strain evidence="8">wild</strain>
    </source>
</reference>
<evidence type="ECO:0000256" key="5">
    <source>
        <dbReference type="SAM" id="MobiDB-lite"/>
    </source>
</evidence>
<dbReference type="EMBL" id="CACVKT020005242">
    <property type="protein sequence ID" value="CAC5393928.1"/>
    <property type="molecule type" value="Genomic_DNA"/>
</dbReference>
<keyword evidence="8" id="KW-1185">Reference proteome</keyword>
<dbReference type="PROSITE" id="PS00518">
    <property type="entry name" value="ZF_RING_1"/>
    <property type="match status" value="1"/>
</dbReference>
<feature type="compositionally biased region" description="Polar residues" evidence="5">
    <location>
        <begin position="18"/>
        <end position="31"/>
    </location>
</feature>
<dbReference type="PANTHER" id="PTHR22605:SF16">
    <property type="entry name" value="E3 UBIQUITIN-PROTEIN LIGASE RNF213"/>
    <property type="match status" value="1"/>
</dbReference>
<dbReference type="GO" id="GO:0061630">
    <property type="term" value="F:ubiquitin protein ligase activity"/>
    <property type="evidence" value="ECO:0007669"/>
    <property type="project" value="UniProtKB-EC"/>
</dbReference>
<dbReference type="InterPro" id="IPR001841">
    <property type="entry name" value="Znf_RING"/>
</dbReference>
<keyword evidence="3" id="KW-0862">Zinc</keyword>
<evidence type="ECO:0000259" key="6">
    <source>
        <dbReference type="PROSITE" id="PS50089"/>
    </source>
</evidence>
<dbReference type="Gene3D" id="3.30.40.10">
    <property type="entry name" value="Zinc/RING finger domain, C3HC4 (zinc finger)"/>
    <property type="match status" value="1"/>
</dbReference>
<evidence type="ECO:0000313" key="8">
    <source>
        <dbReference type="Proteomes" id="UP000507470"/>
    </source>
</evidence>
<keyword evidence="1" id="KW-0479">Metal-binding</keyword>
<dbReference type="SMART" id="SM00184">
    <property type="entry name" value="RING"/>
    <property type="match status" value="1"/>
</dbReference>
<proteinExistence type="predicted"/>
<evidence type="ECO:0000313" key="7">
    <source>
        <dbReference type="EMBL" id="CAC5393928.1"/>
    </source>
</evidence>
<dbReference type="InterPro" id="IPR013083">
    <property type="entry name" value="Znf_RING/FYVE/PHD"/>
</dbReference>
<keyword evidence="7" id="KW-0808">Transferase</keyword>
<protein>
    <submittedName>
        <fullName evidence="7">RNF213</fullName>
        <ecNumber evidence="7">2.3.2.27</ecNumber>
    </submittedName>
</protein>
<keyword evidence="2 4" id="KW-0863">Zinc-finger</keyword>
<dbReference type="OrthoDB" id="2423195at2759"/>
<dbReference type="InterPro" id="IPR017907">
    <property type="entry name" value="Znf_RING_CS"/>
</dbReference>
<feature type="region of interest" description="Disordered" evidence="5">
    <location>
        <begin position="1"/>
        <end position="33"/>
    </location>
</feature>
<dbReference type="SUPFAM" id="SSF57850">
    <property type="entry name" value="RING/U-box"/>
    <property type="match status" value="1"/>
</dbReference>
<dbReference type="PROSITE" id="PS50089">
    <property type="entry name" value="ZF_RING_2"/>
    <property type="match status" value="1"/>
</dbReference>
<dbReference type="PANTHER" id="PTHR22605">
    <property type="entry name" value="RZ-TYPE DOMAIN-CONTAINING PROTEIN"/>
    <property type="match status" value="1"/>
</dbReference>
<dbReference type="EC" id="2.3.2.27" evidence="7"/>
<gene>
    <name evidence="7" type="ORF">MCOR_28740</name>
</gene>